<dbReference type="InterPro" id="IPR013702">
    <property type="entry name" value="FIST_domain_N"/>
</dbReference>
<organism evidence="2 3">
    <name type="scientific">Larsenimonas suaedae</name>
    <dbReference type="NCBI Taxonomy" id="1851019"/>
    <lineage>
        <taxon>Bacteria</taxon>
        <taxon>Pseudomonadati</taxon>
        <taxon>Pseudomonadota</taxon>
        <taxon>Gammaproteobacteria</taxon>
        <taxon>Oceanospirillales</taxon>
        <taxon>Halomonadaceae</taxon>
        <taxon>Larsenimonas</taxon>
    </lineage>
</organism>
<proteinExistence type="predicted"/>
<evidence type="ECO:0000313" key="2">
    <source>
        <dbReference type="EMBL" id="MDR5896532.1"/>
    </source>
</evidence>
<evidence type="ECO:0000313" key="3">
    <source>
        <dbReference type="Proteomes" id="UP001269375"/>
    </source>
</evidence>
<accession>A0ABU1GYK9</accession>
<dbReference type="RefSeq" id="WP_251594225.1">
    <property type="nucleotide sequence ID" value="NZ_JAMLJI010000003.1"/>
</dbReference>
<reference evidence="2 3" key="1">
    <citation type="submission" date="2023-04" db="EMBL/GenBank/DDBJ databases">
        <title>A long-awaited taxogenomic arrangement of the family Halomonadaceae.</title>
        <authorList>
            <person name="De La Haba R."/>
            <person name="Chuvochina M."/>
            <person name="Wittouck S."/>
            <person name="Arahal D.R."/>
            <person name="Sanchez-Porro C."/>
            <person name="Hugenholtz P."/>
            <person name="Ventosa A."/>
        </authorList>
    </citation>
    <scope>NUCLEOTIDE SEQUENCE [LARGE SCALE GENOMIC DNA]</scope>
    <source>
        <strain evidence="2 3">DSM 22428</strain>
    </source>
</reference>
<comment type="caution">
    <text evidence="2">The sequence shown here is derived from an EMBL/GenBank/DDBJ whole genome shotgun (WGS) entry which is preliminary data.</text>
</comment>
<name>A0ABU1GYK9_9GAMM</name>
<evidence type="ECO:0000259" key="1">
    <source>
        <dbReference type="SMART" id="SM00897"/>
    </source>
</evidence>
<protein>
    <submittedName>
        <fullName evidence="2">FIST N-terminal domain-containing protein</fullName>
    </submittedName>
</protein>
<keyword evidence="3" id="KW-1185">Reference proteome</keyword>
<dbReference type="Pfam" id="PF08495">
    <property type="entry name" value="FIST"/>
    <property type="match status" value="1"/>
</dbReference>
<dbReference type="Proteomes" id="UP001269375">
    <property type="component" value="Unassembled WGS sequence"/>
</dbReference>
<feature type="domain" description="FIST" evidence="1">
    <location>
        <begin position="36"/>
        <end position="226"/>
    </location>
</feature>
<dbReference type="SMART" id="SM00897">
    <property type="entry name" value="FIST"/>
    <property type="match status" value="1"/>
</dbReference>
<dbReference type="EMBL" id="JARWAO010000005">
    <property type="protein sequence ID" value="MDR5896532.1"/>
    <property type="molecule type" value="Genomic_DNA"/>
</dbReference>
<sequence length="226" mass="25258">MLNALTRLARSPLKKEITIVHTDPDRLAADARKLSSARVIFGFVSPTCDMARVHRTLSEAAPEATLMLSLSAGTLLSQTDQPLYLSAESQSIVLQGWHNDLVDSLHVVRVPLHCEDIKSGQPRLSLDERVTRIRQEVERIRVPFEMDHTDTVAITLVDGLSNSENFLMRAIYDSRRFPIMFVGGSSGGPLDFSYTCLADRQGVFENHALIGFVKLKKPYRYSVFGI</sequence>
<gene>
    <name evidence="2" type="ORF">QC825_10645</name>
</gene>